<accession>A0A445A7W2</accession>
<dbReference type="InterPro" id="IPR038741">
    <property type="entry name" value="AP5B1"/>
</dbReference>
<evidence type="ECO:0000313" key="2">
    <source>
        <dbReference type="Proteomes" id="UP000289738"/>
    </source>
</evidence>
<proteinExistence type="predicted"/>
<dbReference type="EMBL" id="SDMP01000013">
    <property type="protein sequence ID" value="RYR22553.1"/>
    <property type="molecule type" value="Genomic_DNA"/>
</dbReference>
<protein>
    <submittedName>
        <fullName evidence="1">Uncharacterized protein</fullName>
    </submittedName>
</protein>
<comment type="caution">
    <text evidence="1">The sequence shown here is derived from an EMBL/GenBank/DDBJ whole genome shotgun (WGS) entry which is preliminary data.</text>
</comment>
<dbReference type="Proteomes" id="UP000289738">
    <property type="component" value="Chromosome B03"/>
</dbReference>
<dbReference type="GO" id="GO:0016197">
    <property type="term" value="P:endosomal transport"/>
    <property type="evidence" value="ECO:0007669"/>
    <property type="project" value="InterPro"/>
</dbReference>
<dbReference type="PANTHER" id="PTHR34033">
    <property type="entry name" value="AP-5 COMPLEX SUBUNIT BETA-1"/>
    <property type="match status" value="1"/>
</dbReference>
<evidence type="ECO:0000313" key="1">
    <source>
        <dbReference type="EMBL" id="RYR22553.1"/>
    </source>
</evidence>
<organism evidence="1 2">
    <name type="scientific">Arachis hypogaea</name>
    <name type="common">Peanut</name>
    <dbReference type="NCBI Taxonomy" id="3818"/>
    <lineage>
        <taxon>Eukaryota</taxon>
        <taxon>Viridiplantae</taxon>
        <taxon>Streptophyta</taxon>
        <taxon>Embryophyta</taxon>
        <taxon>Tracheophyta</taxon>
        <taxon>Spermatophyta</taxon>
        <taxon>Magnoliopsida</taxon>
        <taxon>eudicotyledons</taxon>
        <taxon>Gunneridae</taxon>
        <taxon>Pentapetalae</taxon>
        <taxon>rosids</taxon>
        <taxon>fabids</taxon>
        <taxon>Fabales</taxon>
        <taxon>Fabaceae</taxon>
        <taxon>Papilionoideae</taxon>
        <taxon>50 kb inversion clade</taxon>
        <taxon>dalbergioids sensu lato</taxon>
        <taxon>Dalbergieae</taxon>
        <taxon>Pterocarpus clade</taxon>
        <taxon>Arachis</taxon>
    </lineage>
</organism>
<dbReference type="GO" id="GO:0030119">
    <property type="term" value="C:AP-type membrane coat adaptor complex"/>
    <property type="evidence" value="ECO:0007669"/>
    <property type="project" value="TreeGrafter"/>
</dbReference>
<sequence length="145" mass="16482">MVLRKDFLLSVKFQLLVFLNEFSDSFFTSNDDHAYQLDRVIDALHTVVQSPIDSVYITISFREQFMISVTSIVVCVTEKKLQLHVQQIVSLVECVFGVAYGGDLNLKELRKALAFLLEWPQILTPRGMEFMAMVIPVAAALEIQP</sequence>
<reference evidence="1 2" key="1">
    <citation type="submission" date="2019-01" db="EMBL/GenBank/DDBJ databases">
        <title>Sequencing of cultivated peanut Arachis hypogaea provides insights into genome evolution and oil improvement.</title>
        <authorList>
            <person name="Chen X."/>
        </authorList>
    </citation>
    <scope>NUCLEOTIDE SEQUENCE [LARGE SCALE GENOMIC DNA]</scope>
    <source>
        <strain evidence="2">cv. Fuhuasheng</strain>
        <tissue evidence="1">Leaves</tissue>
    </source>
</reference>
<gene>
    <name evidence="1" type="ORF">Ahy_B03g067853</name>
</gene>
<name>A0A445A7W2_ARAHY</name>
<dbReference type="PANTHER" id="PTHR34033:SF1">
    <property type="entry name" value="AP-5 COMPLEX SUBUNIT BETA-1"/>
    <property type="match status" value="1"/>
</dbReference>
<dbReference type="AlphaFoldDB" id="A0A445A7W2"/>
<keyword evidence="2" id="KW-1185">Reference proteome</keyword>